<sequence length="258" mass="26557">MRRLPAPVTGAIGIAVVLGLWTLAGVLGLAGGAIPTPWTVLQSMVTDGWDVYGPNFTVTARSALEGFLWGNVLAIGLAVLVVLIPPIEPVATQLAIISYCTPILALGPIVLVLFGGRAPSVFLAAISVFFTTMVGTLSGFRSAERASLDLVRAYGGGRWQQFRRVQWIAALPGVFASLKIAAPAAVLGTILGEYLGGIDTGVGVALTAAQQNSNIPRTWGFAIGAGLLAGLGYLIVSLIGRAVTPWATAAPRTAGGVR</sequence>
<keyword evidence="10" id="KW-1185">Reference proteome</keyword>
<keyword evidence="4 7" id="KW-0812">Transmembrane</keyword>
<dbReference type="Proteomes" id="UP000230842">
    <property type="component" value="Unassembled WGS sequence"/>
</dbReference>
<organism evidence="9 10">
    <name type="scientific">Mumia flava</name>
    <dbReference type="NCBI Taxonomy" id="1348852"/>
    <lineage>
        <taxon>Bacteria</taxon>
        <taxon>Bacillati</taxon>
        <taxon>Actinomycetota</taxon>
        <taxon>Actinomycetes</taxon>
        <taxon>Propionibacteriales</taxon>
        <taxon>Nocardioidaceae</taxon>
        <taxon>Mumia</taxon>
    </lineage>
</organism>
<keyword evidence="3" id="KW-1003">Cell membrane</keyword>
<dbReference type="CDD" id="cd06261">
    <property type="entry name" value="TM_PBP2"/>
    <property type="match status" value="1"/>
</dbReference>
<gene>
    <name evidence="9" type="ORF">CLV56_2142</name>
</gene>
<evidence type="ECO:0000259" key="8">
    <source>
        <dbReference type="PROSITE" id="PS50928"/>
    </source>
</evidence>
<feature type="transmembrane region" description="Helical" evidence="7">
    <location>
        <begin position="219"/>
        <end position="239"/>
    </location>
</feature>
<dbReference type="InterPro" id="IPR000515">
    <property type="entry name" value="MetI-like"/>
</dbReference>
<protein>
    <submittedName>
        <fullName evidence="9">ABC-type nitrate/sulfonate/bicarbonate transport system permease component</fullName>
    </submittedName>
</protein>
<dbReference type="SUPFAM" id="SSF161098">
    <property type="entry name" value="MetI-like"/>
    <property type="match status" value="1"/>
</dbReference>
<dbReference type="RefSeq" id="WP_039363684.1">
    <property type="nucleotide sequence ID" value="NZ_PGEZ01000001.1"/>
</dbReference>
<evidence type="ECO:0000256" key="3">
    <source>
        <dbReference type="ARBA" id="ARBA00022475"/>
    </source>
</evidence>
<accession>A0A0B2B7V9</accession>
<evidence type="ECO:0000256" key="7">
    <source>
        <dbReference type="RuleBase" id="RU363032"/>
    </source>
</evidence>
<name>A0A0B2B7V9_9ACTN</name>
<feature type="transmembrane region" description="Helical" evidence="7">
    <location>
        <begin position="167"/>
        <end position="191"/>
    </location>
</feature>
<dbReference type="Gene3D" id="1.10.3720.10">
    <property type="entry name" value="MetI-like"/>
    <property type="match status" value="1"/>
</dbReference>
<keyword evidence="2 7" id="KW-0813">Transport</keyword>
<keyword evidence="6 7" id="KW-0472">Membrane</keyword>
<reference evidence="9 10" key="1">
    <citation type="submission" date="2017-11" db="EMBL/GenBank/DDBJ databases">
        <title>Genomic Encyclopedia of Archaeal and Bacterial Type Strains, Phase II (KMG-II): From Individual Species to Whole Genera.</title>
        <authorList>
            <person name="Goeker M."/>
        </authorList>
    </citation>
    <scope>NUCLEOTIDE SEQUENCE [LARGE SCALE GENOMIC DNA]</scope>
    <source>
        <strain evidence="9 10">DSM 27763</strain>
    </source>
</reference>
<feature type="transmembrane region" description="Helical" evidence="7">
    <location>
        <begin position="121"/>
        <end position="140"/>
    </location>
</feature>
<evidence type="ECO:0000256" key="6">
    <source>
        <dbReference type="ARBA" id="ARBA00023136"/>
    </source>
</evidence>
<dbReference type="GO" id="GO:0055085">
    <property type="term" value="P:transmembrane transport"/>
    <property type="evidence" value="ECO:0007669"/>
    <property type="project" value="InterPro"/>
</dbReference>
<evidence type="ECO:0000256" key="4">
    <source>
        <dbReference type="ARBA" id="ARBA00022692"/>
    </source>
</evidence>
<evidence type="ECO:0000256" key="2">
    <source>
        <dbReference type="ARBA" id="ARBA00022448"/>
    </source>
</evidence>
<feature type="transmembrane region" description="Helical" evidence="7">
    <location>
        <begin position="96"/>
        <end position="115"/>
    </location>
</feature>
<proteinExistence type="inferred from homology"/>
<feature type="transmembrane region" description="Helical" evidence="7">
    <location>
        <begin position="66"/>
        <end position="84"/>
    </location>
</feature>
<dbReference type="OrthoDB" id="5140822at2"/>
<dbReference type="GO" id="GO:0005886">
    <property type="term" value="C:plasma membrane"/>
    <property type="evidence" value="ECO:0007669"/>
    <property type="project" value="UniProtKB-SubCell"/>
</dbReference>
<evidence type="ECO:0000313" key="10">
    <source>
        <dbReference type="Proteomes" id="UP000230842"/>
    </source>
</evidence>
<dbReference type="Pfam" id="PF00528">
    <property type="entry name" value="BPD_transp_1"/>
    <property type="match status" value="1"/>
</dbReference>
<feature type="transmembrane region" description="Helical" evidence="7">
    <location>
        <begin position="12"/>
        <end position="34"/>
    </location>
</feature>
<keyword evidence="5 7" id="KW-1133">Transmembrane helix</keyword>
<feature type="domain" description="ABC transmembrane type-1" evidence="8">
    <location>
        <begin position="56"/>
        <end position="240"/>
    </location>
</feature>
<dbReference type="PROSITE" id="PS50928">
    <property type="entry name" value="ABC_TM1"/>
    <property type="match status" value="1"/>
</dbReference>
<dbReference type="InterPro" id="IPR035906">
    <property type="entry name" value="MetI-like_sf"/>
</dbReference>
<comment type="similarity">
    <text evidence="7">Belongs to the binding-protein-dependent transport system permease family.</text>
</comment>
<dbReference type="PANTHER" id="PTHR30151">
    <property type="entry name" value="ALKANE SULFONATE ABC TRANSPORTER-RELATED, MEMBRANE SUBUNIT"/>
    <property type="match status" value="1"/>
</dbReference>
<evidence type="ECO:0000256" key="5">
    <source>
        <dbReference type="ARBA" id="ARBA00022989"/>
    </source>
</evidence>
<dbReference type="AlphaFoldDB" id="A0A0B2B7V9"/>
<comment type="caution">
    <text evidence="9">The sequence shown here is derived from an EMBL/GenBank/DDBJ whole genome shotgun (WGS) entry which is preliminary data.</text>
</comment>
<evidence type="ECO:0000256" key="1">
    <source>
        <dbReference type="ARBA" id="ARBA00004651"/>
    </source>
</evidence>
<dbReference type="EMBL" id="PGEZ01000001">
    <property type="protein sequence ID" value="PJJ57903.1"/>
    <property type="molecule type" value="Genomic_DNA"/>
</dbReference>
<dbReference type="PANTHER" id="PTHR30151:SF20">
    <property type="entry name" value="ABC TRANSPORTER PERMEASE PROTEIN HI_0355-RELATED"/>
    <property type="match status" value="1"/>
</dbReference>
<comment type="subcellular location">
    <subcellularLocation>
        <location evidence="1 7">Cell membrane</location>
        <topology evidence="1 7">Multi-pass membrane protein</topology>
    </subcellularLocation>
</comment>
<evidence type="ECO:0000313" key="9">
    <source>
        <dbReference type="EMBL" id="PJJ57903.1"/>
    </source>
</evidence>